<organism evidence="1 2">
    <name type="scientific">Lepidopterella palustris CBS 459.81</name>
    <dbReference type="NCBI Taxonomy" id="1314670"/>
    <lineage>
        <taxon>Eukaryota</taxon>
        <taxon>Fungi</taxon>
        <taxon>Dikarya</taxon>
        <taxon>Ascomycota</taxon>
        <taxon>Pezizomycotina</taxon>
        <taxon>Dothideomycetes</taxon>
        <taxon>Pleosporomycetidae</taxon>
        <taxon>Mytilinidiales</taxon>
        <taxon>Argynnaceae</taxon>
        <taxon>Lepidopterella</taxon>
    </lineage>
</organism>
<evidence type="ECO:0000313" key="2">
    <source>
        <dbReference type="Proteomes" id="UP000250266"/>
    </source>
</evidence>
<sequence>MYDLRRNPGSDFRQEYLCCTAAQGSVATDVFKVNWIMVKGCNLNAAKPSNQRGMGICTRTTISSRRLSTRWRSARYILFPHSPIANLYPLEPSPPSLLQPAKCAATASPTISCRILTHFHHPLRPHTRSLRYPMLRQSGDPVPAYKPHYAGFLGRLARHGICGCYPAYHLHQRAVLRASAMRRGYGFQWRCAITVPSS</sequence>
<accession>A0A8E2E481</accession>
<keyword evidence="2" id="KW-1185">Reference proteome</keyword>
<dbReference type="Proteomes" id="UP000250266">
    <property type="component" value="Unassembled WGS sequence"/>
</dbReference>
<protein>
    <submittedName>
        <fullName evidence="1">Uncharacterized protein</fullName>
    </submittedName>
</protein>
<evidence type="ECO:0000313" key="1">
    <source>
        <dbReference type="EMBL" id="OCK77091.1"/>
    </source>
</evidence>
<dbReference type="EMBL" id="KV745156">
    <property type="protein sequence ID" value="OCK77091.1"/>
    <property type="molecule type" value="Genomic_DNA"/>
</dbReference>
<gene>
    <name evidence="1" type="ORF">K432DRAFT_129692</name>
</gene>
<proteinExistence type="predicted"/>
<name>A0A8E2E481_9PEZI</name>
<reference evidence="1 2" key="1">
    <citation type="journal article" date="2016" name="Nat. Commun.">
        <title>Ectomycorrhizal ecology is imprinted in the genome of the dominant symbiotic fungus Cenococcum geophilum.</title>
        <authorList>
            <consortium name="DOE Joint Genome Institute"/>
            <person name="Peter M."/>
            <person name="Kohler A."/>
            <person name="Ohm R.A."/>
            <person name="Kuo A."/>
            <person name="Krutzmann J."/>
            <person name="Morin E."/>
            <person name="Arend M."/>
            <person name="Barry K.W."/>
            <person name="Binder M."/>
            <person name="Choi C."/>
            <person name="Clum A."/>
            <person name="Copeland A."/>
            <person name="Grisel N."/>
            <person name="Haridas S."/>
            <person name="Kipfer T."/>
            <person name="LaButti K."/>
            <person name="Lindquist E."/>
            <person name="Lipzen A."/>
            <person name="Maire R."/>
            <person name="Meier B."/>
            <person name="Mihaltcheva S."/>
            <person name="Molinier V."/>
            <person name="Murat C."/>
            <person name="Poggeler S."/>
            <person name="Quandt C.A."/>
            <person name="Sperisen C."/>
            <person name="Tritt A."/>
            <person name="Tisserant E."/>
            <person name="Crous P.W."/>
            <person name="Henrissat B."/>
            <person name="Nehls U."/>
            <person name="Egli S."/>
            <person name="Spatafora J.W."/>
            <person name="Grigoriev I.V."/>
            <person name="Martin F.M."/>
        </authorList>
    </citation>
    <scope>NUCLEOTIDE SEQUENCE [LARGE SCALE GENOMIC DNA]</scope>
    <source>
        <strain evidence="1 2">CBS 459.81</strain>
    </source>
</reference>
<dbReference type="AlphaFoldDB" id="A0A8E2E481"/>